<dbReference type="RefSeq" id="WP_141966895.1">
    <property type="nucleotide sequence ID" value="NZ_JAENMM010000005.1"/>
</dbReference>
<dbReference type="EMBL" id="VFMJ01000001">
    <property type="protein sequence ID" value="TQI82785.1"/>
    <property type="molecule type" value="Genomic_DNA"/>
</dbReference>
<dbReference type="AlphaFoldDB" id="A0AA46K1G9"/>
<reference evidence="1 2" key="2">
    <citation type="submission" date="2019-07" db="EMBL/GenBank/DDBJ databases">
        <title>Investigation of anaerobic lignin degradation for improved lignocellulosic biofuels.</title>
        <authorList>
            <person name="Deangelis K.PhD."/>
        </authorList>
    </citation>
    <scope>NUCLEOTIDE SEQUENCE [LARGE SCALE GENOMIC DNA]</scope>
    <source>
        <strain evidence="1 2">106R</strain>
    </source>
</reference>
<accession>A0AA46K1G9</accession>
<proteinExistence type="predicted"/>
<gene>
    <name evidence="1" type="ORF">FHU12_0231</name>
</gene>
<sequence length="146" mass="16846">MSELCLNLLTKQRVRHGVEPLALIWSLDHWLGSLERVCGIQRIEESAVRQRFILHFDADRPEADRVEVERTRTDSRISVIHLIPPPGIQALSADWWTEAEHPGILFVCRRMLIDEAAYTPTMARKMFGLLRENVGKLMERPSCDSE</sequence>
<name>A0AA46K1G9_SERMA</name>
<evidence type="ECO:0000313" key="1">
    <source>
        <dbReference type="EMBL" id="TQI82785.1"/>
    </source>
</evidence>
<protein>
    <submittedName>
        <fullName evidence="1">Uncharacterized protein</fullName>
    </submittedName>
</protein>
<dbReference type="Proteomes" id="UP000320710">
    <property type="component" value="Unassembled WGS sequence"/>
</dbReference>
<evidence type="ECO:0000313" key="2">
    <source>
        <dbReference type="Proteomes" id="UP000320710"/>
    </source>
</evidence>
<reference evidence="1 2" key="1">
    <citation type="submission" date="2019-06" db="EMBL/GenBank/DDBJ databases">
        <authorList>
            <person name="Deangelis K."/>
            <person name="Huntemann M."/>
            <person name="Clum A."/>
            <person name="Pillay M."/>
            <person name="Palaniappan K."/>
            <person name="Varghese N."/>
            <person name="Mikhailova N."/>
            <person name="Stamatis D."/>
            <person name="Reddy T."/>
            <person name="Daum C."/>
            <person name="Shapiro N."/>
            <person name="Ivanova N."/>
            <person name="Kyrpides N."/>
            <person name="Woyke T."/>
        </authorList>
    </citation>
    <scope>NUCLEOTIDE SEQUENCE [LARGE SCALE GENOMIC DNA]</scope>
    <source>
        <strain evidence="1 2">106R</strain>
    </source>
</reference>
<comment type="caution">
    <text evidence="1">The sequence shown here is derived from an EMBL/GenBank/DDBJ whole genome shotgun (WGS) entry which is preliminary data.</text>
</comment>
<organism evidence="1 2">
    <name type="scientific">Serratia marcescens</name>
    <dbReference type="NCBI Taxonomy" id="615"/>
    <lineage>
        <taxon>Bacteria</taxon>
        <taxon>Pseudomonadati</taxon>
        <taxon>Pseudomonadota</taxon>
        <taxon>Gammaproteobacteria</taxon>
        <taxon>Enterobacterales</taxon>
        <taxon>Yersiniaceae</taxon>
        <taxon>Serratia</taxon>
    </lineage>
</organism>